<sequence length="1433" mass="159492">MEMVRDYIKKIGIDTQELHPLIGDAFLSKAVYFKENKALDIHIEPGGVVSAAELVKLQAQIKSKLCWLDNVRLKVFYRNFAAGCQDADLKLYIENLAYYINCQIKSVGCKADDIAWNRDGEKLDITLPNKFILDVVGKKRLQQQLGCLVAEQTGIYSDVEFVAMQNQPDSTAEEMAAKKEEEACEIAKMKLAQTPGTVKREKQPDGKQSKQEGNFDSALVLGKKISAGASKIAELRIESGASVIEGSVFNADSRELKNGKRLLIFSVTDYTSSVTCKAFISEKQKEAVSDEVKKGAFLKLRGEAVYDSYSKEMAFNVSDIEKSKPVQKNDDSPVKRVELHAHTQMSAMDAVVPVGDIIKRAAAWGHKAVAITDHGVVQAFPDAMSAAQKCGIKVIYGVEGYLVNDNIPLINKPNSLPLSQEFVVFDVETTGLSNTNDRIIEIGAVKLRDFEIIDRFSCFVNPKRDIPLKIQELTGISAEMVKDAASIEDALPEFLSFAEGSVLVAHNADFDIGFVRESCKRIGAKFENSYVDTLRLAKALLPKLKRYKLDVIAKNLGVPLKSHHRALDDAEATASIYMKFLDELKKQGIQKLDEVNFHFKQSDYKKLNTYHVTILVKNQEGLKNLYRLISESHIDYFYKRPRIPKTLLTKYREGLLVGSACEAGELYQAVLRNVDEGELGPIAEFYDYYEIMPIENNSFMLEKGIVSGLGELEDINRRIIGIGEKYGKLVVATGDVHYLDEHEAMYRNILQHSQGYGDTGGSNPLYFKTTGEMLADFEYLGAELASKVVIDNTNKIADMVEEVKAIPDETFPPRIEGADDDLRRMCYEKACSIYGDPLPEIVEKRLERELKSIISNGYAVMYIIAQKLVTKSLEDGYLVGSRGSVGSSLAATMSDITEVNPLPPHYVCSSCKNSEFITDGSYGSGADLPDKTCPKCGAKYLKDGHDIPFEVFLGFEGDKEPDIDLNFAGEYQATAHKYTEVLFGKGYVYKAGTIGTIADKTAYGFVKKYVEENGIVCTNAEIERLAGGCTGIRRTSGQHPGGIMVVPDYKEIFDFCPIQYPANDPDSGVITTHFDYHAISGRLLKLDILGHDTPTIIKMLEELTGLDATKIPLDDEETMSLFSATTAVGVSQEELGSTVATFAVPEFGTKFVRQMLVDTMPTTFAELVRISGLSHGTDVWLNNAQEYVRKGVAELKEVISTRDDIMNYLILKGVPPKQSFKIMEKIRKGKGLAEEDEAEMKKNSVPQWYIDSCNKIKYMFPKAHAVAYVMMSFRIAYFKVHYPRAFYATYFTTKAEDFDITLILKGKGAILERMAEIESLGNAATAKEKNLYTLLEVVKEMQLRGIEIMNVDIYTSDAKKFKIKDGKLLPPLLALPGLGENAALNIVSERDKGEFLSLEDMRYRTKVSKTVVELMVQNGCAKDMPETNQLSLL</sequence>
<dbReference type="FunFam" id="3.30.420.10:FF:000045">
    <property type="entry name" value="3'-5' exonuclease DinG"/>
    <property type="match status" value="1"/>
</dbReference>
<dbReference type="HAMAP" id="MF_00356">
    <property type="entry name" value="DNApol_PolC"/>
    <property type="match status" value="1"/>
</dbReference>
<keyword evidence="8 11" id="KW-0269">Exonuclease</keyword>
<dbReference type="InterPro" id="IPR040982">
    <property type="entry name" value="DNA_pol3_finger"/>
</dbReference>
<dbReference type="Pfam" id="PF07733">
    <property type="entry name" value="DNA_pol3_alpha"/>
    <property type="match status" value="2"/>
</dbReference>
<dbReference type="Gene3D" id="1.10.150.870">
    <property type="match status" value="1"/>
</dbReference>
<dbReference type="CDD" id="cd07435">
    <property type="entry name" value="PHP_PolIIIA_POLC"/>
    <property type="match status" value="1"/>
</dbReference>
<dbReference type="Gene3D" id="3.30.1900.20">
    <property type="match status" value="2"/>
</dbReference>
<dbReference type="SUPFAM" id="SSF160975">
    <property type="entry name" value="AF1531-like"/>
    <property type="match status" value="1"/>
</dbReference>
<dbReference type="Pfam" id="PF14579">
    <property type="entry name" value="HHH_6"/>
    <property type="match status" value="1"/>
</dbReference>
<dbReference type="Gene3D" id="1.10.150.700">
    <property type="entry name" value="PolC, middle finger domain"/>
    <property type="match status" value="2"/>
</dbReference>
<evidence type="ECO:0000256" key="2">
    <source>
        <dbReference type="ARBA" id="ARBA00022490"/>
    </source>
</evidence>
<dbReference type="KEGG" id="eac:EAL2_c13260"/>
<dbReference type="Gene3D" id="3.30.420.10">
    <property type="entry name" value="Ribonuclease H-like superfamily/Ribonuclease H"/>
    <property type="match status" value="1"/>
</dbReference>
<dbReference type="InterPro" id="IPR004013">
    <property type="entry name" value="PHP_dom"/>
</dbReference>
<comment type="subcellular location">
    <subcellularLocation>
        <location evidence="11">Cytoplasm</location>
    </subcellularLocation>
</comment>
<dbReference type="NCBIfam" id="NF001688">
    <property type="entry name" value="PRK00448.1"/>
    <property type="match status" value="1"/>
</dbReference>
<dbReference type="InterPro" id="IPR036397">
    <property type="entry name" value="RNaseH_sf"/>
</dbReference>
<dbReference type="InterPro" id="IPR028112">
    <property type="entry name" value="DNA_PolC-type_N_I"/>
</dbReference>
<organism evidence="14 15">
    <name type="scientific">Peptoclostridium acidaminophilum DSM 3953</name>
    <dbReference type="NCBI Taxonomy" id="1286171"/>
    <lineage>
        <taxon>Bacteria</taxon>
        <taxon>Bacillati</taxon>
        <taxon>Bacillota</taxon>
        <taxon>Clostridia</taxon>
        <taxon>Peptostreptococcales</taxon>
        <taxon>Peptoclostridiaceae</taxon>
        <taxon>Peptoclostridium</taxon>
    </lineage>
</organism>
<dbReference type="InterPro" id="IPR044923">
    <property type="entry name" value="PolC_middle_finger_sf"/>
</dbReference>
<dbReference type="InterPro" id="IPR003141">
    <property type="entry name" value="Pol/His_phosphatase_N"/>
</dbReference>
<keyword evidence="3 11" id="KW-0808">Transferase</keyword>
<dbReference type="NCBIfam" id="TIGR01405">
    <property type="entry name" value="polC_Gram_pos"/>
    <property type="match status" value="1"/>
</dbReference>
<dbReference type="Pfam" id="PF17657">
    <property type="entry name" value="DNA_pol3_finger"/>
    <property type="match status" value="1"/>
</dbReference>
<reference evidence="14 15" key="1">
    <citation type="journal article" date="2014" name="Genome Announc.">
        <title>Complete Genome Sequence of Amino Acid-Utilizing Eubacterium acidaminophilum al-2 (DSM 3953).</title>
        <authorList>
            <person name="Poehlein A."/>
            <person name="Andreesen J.R."/>
            <person name="Daniel R."/>
        </authorList>
    </citation>
    <scope>NUCLEOTIDE SEQUENCE [LARGE SCALE GENOMIC DNA]</scope>
    <source>
        <strain evidence="14 15">DSM 3953</strain>
    </source>
</reference>
<keyword evidence="15" id="KW-1185">Reference proteome</keyword>
<keyword evidence="6 11" id="KW-0540">Nuclease</keyword>
<dbReference type="PANTHER" id="PTHR32294:SF5">
    <property type="entry name" value="DNA POLYMERASE III POLC-TYPE"/>
    <property type="match status" value="1"/>
</dbReference>
<gene>
    <name evidence="11 14" type="primary">polC</name>
    <name evidence="14" type="ORF">EAL2_c13260</name>
</gene>
<dbReference type="SMART" id="SM00479">
    <property type="entry name" value="EXOIII"/>
    <property type="match status" value="1"/>
</dbReference>
<accession>W8U6V8</accession>
<dbReference type="GO" id="GO:0005737">
    <property type="term" value="C:cytoplasm"/>
    <property type="evidence" value="ECO:0007669"/>
    <property type="project" value="UniProtKB-SubCell"/>
</dbReference>
<proteinExistence type="inferred from homology"/>
<dbReference type="InterPro" id="IPR012337">
    <property type="entry name" value="RNaseH-like_sf"/>
</dbReference>
<comment type="similarity">
    <text evidence="11">Belongs to the DNA polymerase type-C family. PolC subfamily.</text>
</comment>
<dbReference type="GO" id="GO:0006261">
    <property type="term" value="P:DNA-templated DNA replication"/>
    <property type="evidence" value="ECO:0007669"/>
    <property type="project" value="UniProtKB-UniRule"/>
</dbReference>
<keyword evidence="4 11" id="KW-0548">Nucleotidyltransferase</keyword>
<dbReference type="NCBIfam" id="TIGR00573">
    <property type="entry name" value="dnaq"/>
    <property type="match status" value="1"/>
</dbReference>
<dbReference type="CDD" id="cd04484">
    <property type="entry name" value="polC_OBF"/>
    <property type="match status" value="1"/>
</dbReference>
<comment type="function">
    <text evidence="1 11">Required for replicative DNA synthesis. This DNA polymerase also exhibits 3' to 5' exonuclease activity.</text>
</comment>
<evidence type="ECO:0000313" key="14">
    <source>
        <dbReference type="EMBL" id="AHM56621.1"/>
    </source>
</evidence>
<feature type="domain" description="Exonuclease" evidence="12">
    <location>
        <begin position="421"/>
        <end position="586"/>
    </location>
</feature>
<dbReference type="EC" id="2.7.7.7" evidence="11"/>
<dbReference type="PANTHER" id="PTHR32294">
    <property type="entry name" value="DNA POLYMERASE III SUBUNIT ALPHA"/>
    <property type="match status" value="1"/>
</dbReference>
<dbReference type="Pfam" id="PF02811">
    <property type="entry name" value="PHP"/>
    <property type="match status" value="1"/>
</dbReference>
<keyword evidence="5 11" id="KW-0235">DNA replication</keyword>
<keyword evidence="9 11" id="KW-0239">DNA-directed DNA polymerase</keyword>
<dbReference type="Proteomes" id="UP000019591">
    <property type="component" value="Chromosome"/>
</dbReference>
<evidence type="ECO:0000256" key="8">
    <source>
        <dbReference type="ARBA" id="ARBA00022839"/>
    </source>
</evidence>
<dbReference type="Pfam" id="PF14480">
    <property type="entry name" value="DNA_pol3_a_NI"/>
    <property type="match status" value="1"/>
</dbReference>
<dbReference type="InterPro" id="IPR006054">
    <property type="entry name" value="DnaQ"/>
</dbReference>
<keyword evidence="2 11" id="KW-0963">Cytoplasm</keyword>
<dbReference type="OrthoDB" id="9804290at2"/>
<evidence type="ECO:0000256" key="10">
    <source>
        <dbReference type="ARBA" id="ARBA00049244"/>
    </source>
</evidence>
<dbReference type="SMART" id="SM00481">
    <property type="entry name" value="POLIIIAc"/>
    <property type="match status" value="1"/>
</dbReference>
<dbReference type="CDD" id="cd06127">
    <property type="entry name" value="DEDDh"/>
    <property type="match status" value="1"/>
</dbReference>
<dbReference type="EMBL" id="CP007452">
    <property type="protein sequence ID" value="AHM56621.1"/>
    <property type="molecule type" value="Genomic_DNA"/>
</dbReference>
<dbReference type="RefSeq" id="WP_025435607.1">
    <property type="nucleotide sequence ID" value="NZ_CP007452.1"/>
</dbReference>
<dbReference type="InterPro" id="IPR011708">
    <property type="entry name" value="DNA_pol3_alpha_NTPase_dom"/>
</dbReference>
<evidence type="ECO:0000256" key="3">
    <source>
        <dbReference type="ARBA" id="ARBA00022679"/>
    </source>
</evidence>
<dbReference type="eggNOG" id="COG2176">
    <property type="taxonomic scope" value="Bacteria"/>
</dbReference>
<name>W8U6V8_PEPAC</name>
<dbReference type="HOGENOM" id="CLU_003297_2_0_9"/>
<evidence type="ECO:0000256" key="9">
    <source>
        <dbReference type="ARBA" id="ARBA00022932"/>
    </source>
</evidence>
<evidence type="ECO:0000256" key="7">
    <source>
        <dbReference type="ARBA" id="ARBA00022801"/>
    </source>
</evidence>
<dbReference type="GO" id="GO:0008408">
    <property type="term" value="F:3'-5' exonuclease activity"/>
    <property type="evidence" value="ECO:0007669"/>
    <property type="project" value="UniProtKB-UniRule"/>
</dbReference>
<protein>
    <recommendedName>
        <fullName evidence="11">DNA polymerase III PolC-type</fullName>
        <shortName evidence="11">PolIII</shortName>
        <ecNumber evidence="11">2.7.7.7</ecNumber>
    </recommendedName>
</protein>
<dbReference type="PATRIC" id="fig|1286171.3.peg.1275"/>
<evidence type="ECO:0000259" key="13">
    <source>
        <dbReference type="SMART" id="SM00481"/>
    </source>
</evidence>
<dbReference type="Pfam" id="PF00929">
    <property type="entry name" value="RNase_T"/>
    <property type="match status" value="1"/>
</dbReference>
<dbReference type="InterPro" id="IPR029460">
    <property type="entry name" value="DNAPol_HHH"/>
</dbReference>
<dbReference type="GO" id="GO:0003677">
    <property type="term" value="F:DNA binding"/>
    <property type="evidence" value="ECO:0007669"/>
    <property type="project" value="UniProtKB-UniRule"/>
</dbReference>
<evidence type="ECO:0000256" key="11">
    <source>
        <dbReference type="HAMAP-Rule" id="MF_00356"/>
    </source>
</evidence>
<dbReference type="InterPro" id="IPR004805">
    <property type="entry name" value="DnaE2/DnaE/PolC"/>
</dbReference>
<keyword evidence="7 11" id="KW-0378">Hydrolase</keyword>
<dbReference type="STRING" id="1286171.EAL2_c13260"/>
<dbReference type="Gene3D" id="2.40.50.140">
    <property type="entry name" value="Nucleic acid-binding proteins"/>
    <property type="match status" value="1"/>
</dbReference>
<evidence type="ECO:0000256" key="1">
    <source>
        <dbReference type="ARBA" id="ARBA00003452"/>
    </source>
</evidence>
<evidence type="ECO:0000256" key="6">
    <source>
        <dbReference type="ARBA" id="ARBA00022722"/>
    </source>
</evidence>
<dbReference type="InterPro" id="IPR012340">
    <property type="entry name" value="NA-bd_OB-fold"/>
</dbReference>
<evidence type="ECO:0000256" key="4">
    <source>
        <dbReference type="ARBA" id="ARBA00022695"/>
    </source>
</evidence>
<dbReference type="Gene3D" id="3.20.20.140">
    <property type="entry name" value="Metal-dependent hydrolases"/>
    <property type="match status" value="2"/>
</dbReference>
<dbReference type="SUPFAM" id="SSF53098">
    <property type="entry name" value="Ribonuclease H-like"/>
    <property type="match status" value="1"/>
</dbReference>
<dbReference type="GO" id="GO:0003887">
    <property type="term" value="F:DNA-directed DNA polymerase activity"/>
    <property type="evidence" value="ECO:0007669"/>
    <property type="project" value="UniProtKB-UniRule"/>
</dbReference>
<dbReference type="InterPro" id="IPR006308">
    <property type="entry name" value="Pol_III_a_PolC-type_gram_pos"/>
</dbReference>
<evidence type="ECO:0000259" key="12">
    <source>
        <dbReference type="SMART" id="SM00479"/>
    </source>
</evidence>
<evidence type="ECO:0000256" key="5">
    <source>
        <dbReference type="ARBA" id="ARBA00022705"/>
    </source>
</evidence>
<feature type="domain" description="Polymerase/histidinol phosphatase N-terminal" evidence="13">
    <location>
        <begin position="337"/>
        <end position="404"/>
    </location>
</feature>
<dbReference type="InterPro" id="IPR013520">
    <property type="entry name" value="Ribonucl_H"/>
</dbReference>
<evidence type="ECO:0000313" key="15">
    <source>
        <dbReference type="Proteomes" id="UP000019591"/>
    </source>
</evidence>
<comment type="catalytic activity">
    <reaction evidence="10 11">
        <text>DNA(n) + a 2'-deoxyribonucleoside 5'-triphosphate = DNA(n+1) + diphosphate</text>
        <dbReference type="Rhea" id="RHEA:22508"/>
        <dbReference type="Rhea" id="RHEA-COMP:17339"/>
        <dbReference type="Rhea" id="RHEA-COMP:17340"/>
        <dbReference type="ChEBI" id="CHEBI:33019"/>
        <dbReference type="ChEBI" id="CHEBI:61560"/>
        <dbReference type="ChEBI" id="CHEBI:173112"/>
        <dbReference type="EC" id="2.7.7.7"/>
    </reaction>
</comment>